<proteinExistence type="predicted"/>
<sequence length="93" mass="10454">MVRLQEIGNAVEGVVVDENGAEQRLLGLDVLRKLTISRSVQRRQFECRFCHVCPSADTNVDVQDLRATFDHAGRTTNRPSMPEFTVRPNISNA</sequence>
<gene>
    <name evidence="2" type="ORF">NCTC12722_04085</name>
</gene>
<dbReference type="RefSeq" id="WP_002719043.1">
    <property type="nucleotide sequence ID" value="NZ_UFSI01000002.1"/>
</dbReference>
<reference evidence="2 3" key="1">
    <citation type="submission" date="2018-06" db="EMBL/GenBank/DDBJ databases">
        <authorList>
            <consortium name="Pathogen Informatics"/>
            <person name="Doyle S."/>
        </authorList>
    </citation>
    <scope>NUCLEOTIDE SEQUENCE [LARGE SCALE GENOMIC DNA]</scope>
    <source>
        <strain evidence="2 3">NCTC12722</strain>
    </source>
</reference>
<protein>
    <submittedName>
        <fullName evidence="2">Uncharacterized protein</fullName>
    </submittedName>
</protein>
<accession>A0A381AYP6</accession>
<dbReference type="EMBL" id="UIGB01000002">
    <property type="protein sequence ID" value="SUW28044.1"/>
    <property type="molecule type" value="Genomic_DNA"/>
</dbReference>
<feature type="region of interest" description="Disordered" evidence="1">
    <location>
        <begin position="73"/>
        <end position="93"/>
    </location>
</feature>
<evidence type="ECO:0000256" key="1">
    <source>
        <dbReference type="SAM" id="MobiDB-lite"/>
    </source>
</evidence>
<name>A0A381AYP6_AFIFE</name>
<dbReference type="AlphaFoldDB" id="A0A381AYP6"/>
<organism evidence="2 3">
    <name type="scientific">Afipia felis</name>
    <name type="common">Cat scratch disease bacillus</name>
    <dbReference type="NCBI Taxonomy" id="1035"/>
    <lineage>
        <taxon>Bacteria</taxon>
        <taxon>Pseudomonadati</taxon>
        <taxon>Pseudomonadota</taxon>
        <taxon>Alphaproteobacteria</taxon>
        <taxon>Hyphomicrobiales</taxon>
        <taxon>Nitrobacteraceae</taxon>
        <taxon>Afipia</taxon>
    </lineage>
</organism>
<evidence type="ECO:0000313" key="3">
    <source>
        <dbReference type="Proteomes" id="UP000254343"/>
    </source>
</evidence>
<evidence type="ECO:0000313" key="2">
    <source>
        <dbReference type="EMBL" id="SUW28044.1"/>
    </source>
</evidence>
<dbReference type="Proteomes" id="UP000254343">
    <property type="component" value="Unassembled WGS sequence"/>
</dbReference>